<accession>A0ABV9JI02</accession>
<feature type="transmembrane region" description="Helical" evidence="1">
    <location>
        <begin position="148"/>
        <end position="167"/>
    </location>
</feature>
<keyword evidence="1" id="KW-0812">Transmembrane</keyword>
<keyword evidence="3" id="KW-1185">Reference proteome</keyword>
<evidence type="ECO:0000313" key="2">
    <source>
        <dbReference type="EMBL" id="MFC4654147.1"/>
    </source>
</evidence>
<organism evidence="2 3">
    <name type="scientific">Rheinheimera marina</name>
    <dbReference type="NCBI Taxonomy" id="1774958"/>
    <lineage>
        <taxon>Bacteria</taxon>
        <taxon>Pseudomonadati</taxon>
        <taxon>Pseudomonadota</taxon>
        <taxon>Gammaproteobacteria</taxon>
        <taxon>Chromatiales</taxon>
        <taxon>Chromatiaceae</taxon>
        <taxon>Rheinheimera</taxon>
    </lineage>
</organism>
<evidence type="ECO:0000313" key="3">
    <source>
        <dbReference type="Proteomes" id="UP001595962"/>
    </source>
</evidence>
<feature type="transmembrane region" description="Helical" evidence="1">
    <location>
        <begin position="329"/>
        <end position="353"/>
    </location>
</feature>
<feature type="transmembrane region" description="Helical" evidence="1">
    <location>
        <begin position="230"/>
        <end position="251"/>
    </location>
</feature>
<protein>
    <submittedName>
        <fullName evidence="2">Uncharacterized protein</fullName>
    </submittedName>
</protein>
<reference evidence="3" key="1">
    <citation type="journal article" date="2019" name="Int. J. Syst. Evol. Microbiol.">
        <title>The Global Catalogue of Microorganisms (GCM) 10K type strain sequencing project: providing services to taxonomists for standard genome sequencing and annotation.</title>
        <authorList>
            <consortium name="The Broad Institute Genomics Platform"/>
            <consortium name="The Broad Institute Genome Sequencing Center for Infectious Disease"/>
            <person name="Wu L."/>
            <person name="Ma J."/>
        </authorList>
    </citation>
    <scope>NUCLEOTIDE SEQUENCE [LARGE SCALE GENOMIC DNA]</scope>
    <source>
        <strain evidence="3">DT28</strain>
    </source>
</reference>
<keyword evidence="1" id="KW-0472">Membrane</keyword>
<feature type="transmembrane region" description="Helical" evidence="1">
    <location>
        <begin position="113"/>
        <end position="136"/>
    </location>
</feature>
<comment type="caution">
    <text evidence="2">The sequence shown here is derived from an EMBL/GenBank/DDBJ whole genome shotgun (WGS) entry which is preliminary data.</text>
</comment>
<gene>
    <name evidence="2" type="ORF">ACFO3I_03800</name>
</gene>
<proteinExistence type="predicted"/>
<dbReference type="RefSeq" id="WP_377331896.1">
    <property type="nucleotide sequence ID" value="NZ_JBHSGB010000004.1"/>
</dbReference>
<keyword evidence="1" id="KW-1133">Transmembrane helix</keyword>
<feature type="transmembrane region" description="Helical" evidence="1">
    <location>
        <begin position="12"/>
        <end position="32"/>
    </location>
</feature>
<sequence length="530" mass="59337">MDELKLFLASYWQLVSAFVGFMLLVLAIKVWWQEVRYLFMRTGWSLPLAGRLSRAAGKDHKLGNDGWYPIEKQVCHDFYVHYKDFNQSPDYYEKCADYLNKVEESGRKKKGPFLWLLIIGLILLEAVGFAYVLAPFMAKNASSNEQTMLAWFVAFLLSIAAVLLTELTGKEWHKNSLINKIRGWWEIEGKQSNLMPEKDISIEKTYQDNQSPKYLQVLNRLSANALVTPSYKTTVITLLYICFLAVGAYLVRSYTLDADNTEMVNQGMVFEQAAGTDPFALLEQSSAETSTTDDAIALPAELAEVNATADQKAANEATQARTSASKVTFVILSVIFVMIQVVGIYFGFAFSFAGKESEKAFNYTKDFNSAEELNEWLQLKKDLIAAQAEAYLQRLREKMSRRAVISSNDREALQSGSSDRTFHHYLVQHEQKKQISAAQLASSAQTAPIKATAAAAEVPSSPAVLVAVPEKAAELVDATGHTLPADLEGLDLTTLQDADLELLAEEYKLDLIWLKKQQRLAQIKNKARNA</sequence>
<dbReference type="EMBL" id="JBHSGB010000004">
    <property type="protein sequence ID" value="MFC4654147.1"/>
    <property type="molecule type" value="Genomic_DNA"/>
</dbReference>
<evidence type="ECO:0000256" key="1">
    <source>
        <dbReference type="SAM" id="Phobius"/>
    </source>
</evidence>
<dbReference type="Proteomes" id="UP001595962">
    <property type="component" value="Unassembled WGS sequence"/>
</dbReference>
<name>A0ABV9JI02_9GAMM</name>